<feature type="transmembrane region" description="Helical" evidence="6">
    <location>
        <begin position="124"/>
        <end position="146"/>
    </location>
</feature>
<evidence type="ECO:0000313" key="8">
    <source>
        <dbReference type="EMBL" id="BAC91561.1"/>
    </source>
</evidence>
<dbReference type="EMBL" id="BA000045">
    <property type="protein sequence ID" value="BAC91561.1"/>
    <property type="molecule type" value="Genomic_DNA"/>
</dbReference>
<keyword evidence="9" id="KW-1185">Reference proteome</keyword>
<evidence type="ECO:0000256" key="4">
    <source>
        <dbReference type="ARBA" id="ARBA00022989"/>
    </source>
</evidence>
<evidence type="ECO:0000256" key="2">
    <source>
        <dbReference type="ARBA" id="ARBA00006143"/>
    </source>
</evidence>
<evidence type="ECO:0000256" key="1">
    <source>
        <dbReference type="ARBA" id="ARBA00004141"/>
    </source>
</evidence>
<proteinExistence type="inferred from homology"/>
<comment type="similarity">
    <text evidence="2">Belongs to the DsbD family.</text>
</comment>
<accession>Q7NFA6</accession>
<evidence type="ECO:0000313" key="9">
    <source>
        <dbReference type="Proteomes" id="UP000000557"/>
    </source>
</evidence>
<dbReference type="InterPro" id="IPR051790">
    <property type="entry name" value="Cytochrome_c-biogenesis_DsbD"/>
</dbReference>
<keyword evidence="4 6" id="KW-1133">Transmembrane helix</keyword>
<evidence type="ECO:0000256" key="3">
    <source>
        <dbReference type="ARBA" id="ARBA00022692"/>
    </source>
</evidence>
<keyword evidence="5 6" id="KW-0472">Membrane</keyword>
<organism evidence="8 9">
    <name type="scientific">Gloeobacter violaceus (strain ATCC 29082 / PCC 7421)</name>
    <dbReference type="NCBI Taxonomy" id="251221"/>
    <lineage>
        <taxon>Bacteria</taxon>
        <taxon>Bacillati</taxon>
        <taxon>Cyanobacteriota</taxon>
        <taxon>Cyanophyceae</taxon>
        <taxon>Gloeobacterales</taxon>
        <taxon>Gloeobacteraceae</taxon>
        <taxon>Gloeobacter</taxon>
    </lineage>
</organism>
<evidence type="ECO:0000256" key="5">
    <source>
        <dbReference type="ARBA" id="ARBA00023136"/>
    </source>
</evidence>
<dbReference type="EnsemblBacteria" id="BAC91561">
    <property type="protein sequence ID" value="BAC91561"/>
    <property type="gene ID" value="BAC91561"/>
</dbReference>
<dbReference type="RefSeq" id="WP_011143609.1">
    <property type="nucleotide sequence ID" value="NC_005125.1"/>
</dbReference>
<reference evidence="8 9" key="1">
    <citation type="journal article" date="2003" name="DNA Res.">
        <title>Complete genome structure of Gloeobacter violaceus PCC 7421, a cyanobacterium that lacks thylakoids.</title>
        <authorList>
            <person name="Nakamura Y."/>
            <person name="Kaneko T."/>
            <person name="Sato S."/>
            <person name="Mimuro M."/>
            <person name="Miyashita H."/>
            <person name="Tsuchiya T."/>
            <person name="Sasamoto S."/>
            <person name="Watanabe A."/>
            <person name="Kawashima K."/>
            <person name="Kishida Y."/>
            <person name="Kiyokawa C."/>
            <person name="Kohara M."/>
            <person name="Matsumoto M."/>
            <person name="Matsuno A."/>
            <person name="Nakazaki N."/>
            <person name="Shimpo S."/>
            <person name="Takeuchi C."/>
            <person name="Yamada M."/>
            <person name="Tabata S."/>
        </authorList>
    </citation>
    <scope>NUCLEOTIDE SEQUENCE [LARGE SCALE GENOMIC DNA]</scope>
    <source>
        <strain evidence="9">ATCC 29082 / PCC 7421</strain>
    </source>
</reference>
<name>Q7NFA6_GLOVI</name>
<dbReference type="PANTHER" id="PTHR31272:SF9">
    <property type="entry name" value="BLL1027 PROTEIN"/>
    <property type="match status" value="1"/>
</dbReference>
<dbReference type="Pfam" id="PF02683">
    <property type="entry name" value="DsbD_TM"/>
    <property type="match status" value="1"/>
</dbReference>
<dbReference type="PANTHER" id="PTHR31272">
    <property type="entry name" value="CYTOCHROME C-TYPE BIOGENESIS PROTEIN HI_1454-RELATED"/>
    <property type="match status" value="1"/>
</dbReference>
<feature type="transmembrane region" description="Helical" evidence="6">
    <location>
        <begin position="152"/>
        <end position="173"/>
    </location>
</feature>
<dbReference type="STRING" id="251221.gene:10761135"/>
<dbReference type="HOGENOM" id="CLU_053225_4_1_3"/>
<dbReference type="Proteomes" id="UP000000557">
    <property type="component" value="Chromosome"/>
</dbReference>
<dbReference type="GO" id="GO:0017004">
    <property type="term" value="P:cytochrome complex assembly"/>
    <property type="evidence" value="ECO:0007669"/>
    <property type="project" value="InterPro"/>
</dbReference>
<dbReference type="OrthoDB" id="9803065at2"/>
<dbReference type="PATRIC" id="fig|251221.4.peg.3654"/>
<reference evidence="8 9" key="2">
    <citation type="journal article" date="2003" name="DNA Res.">
        <title>Complete genome structure of Gloeobacter violaceus PCC 7421, a cyanobacterium that lacks thylakoids (supplement).</title>
        <authorList>
            <person name="Nakamura Y."/>
            <person name="Kaneko T."/>
            <person name="Sato S."/>
            <person name="Mimuro M."/>
            <person name="Miyashita H."/>
            <person name="Tsuchiya T."/>
            <person name="Sasamoto S."/>
            <person name="Watanabe A."/>
            <person name="Kawashima K."/>
            <person name="Kishida Y."/>
            <person name="Kiyokawa C."/>
            <person name="Kohara M."/>
            <person name="Matsumoto M."/>
            <person name="Matsuno A."/>
            <person name="Nakazaki N."/>
            <person name="Shimpo S."/>
            <person name="Takeuchi C."/>
            <person name="Yamada M."/>
            <person name="Tabata S."/>
        </authorList>
    </citation>
    <scope>NUCLEOTIDE SEQUENCE [LARGE SCALE GENOMIC DNA]</scope>
    <source>
        <strain evidence="9">ATCC 29082 / PCC 7421</strain>
    </source>
</reference>
<dbReference type="eggNOG" id="COG0785">
    <property type="taxonomic scope" value="Bacteria"/>
</dbReference>
<dbReference type="InParanoid" id="Q7NFA6"/>
<feature type="transmembrane region" description="Helical" evidence="6">
    <location>
        <begin position="65"/>
        <end position="90"/>
    </location>
</feature>
<dbReference type="KEGG" id="gvi:gll3620"/>
<keyword evidence="3 6" id="KW-0812">Transmembrane</keyword>
<gene>
    <name evidence="8" type="ordered locus">gll3620</name>
</gene>
<dbReference type="GO" id="GO:0016020">
    <property type="term" value="C:membrane"/>
    <property type="evidence" value="ECO:0007669"/>
    <property type="project" value="UniProtKB-SubCell"/>
</dbReference>
<protein>
    <submittedName>
        <fullName evidence="8">Gll3620 protein</fullName>
    </submittedName>
</protein>
<evidence type="ECO:0000256" key="6">
    <source>
        <dbReference type="SAM" id="Phobius"/>
    </source>
</evidence>
<dbReference type="PhylomeDB" id="Q7NFA6"/>
<evidence type="ECO:0000259" key="7">
    <source>
        <dbReference type="Pfam" id="PF02683"/>
    </source>
</evidence>
<feature type="transmembrane region" description="Helical" evidence="6">
    <location>
        <begin position="194"/>
        <end position="218"/>
    </location>
</feature>
<dbReference type="AlphaFoldDB" id="Q7NFA6"/>
<feature type="transmembrane region" description="Helical" evidence="6">
    <location>
        <begin position="42"/>
        <end position="59"/>
    </location>
</feature>
<dbReference type="InterPro" id="IPR003834">
    <property type="entry name" value="Cyt_c_assmbl_TM_dom"/>
</dbReference>
<feature type="domain" description="Cytochrome C biogenesis protein transmembrane" evidence="7">
    <location>
        <begin position="6"/>
        <end position="175"/>
    </location>
</feature>
<sequence>MVAVPLGLAFAGGFLTVLSPCILPVLPILVGRSLRSHRFGPVALVIGLVGGFALAGSLLGVTAEWFAGLASFLRTAAIALLLALGLAALFPERSERLWARLGGFQPLEPKQDGLWGELLVGSQLGLIWTPCAGPVLGSILTLAAVGGQPTGAFGLLLVYGLGAAVPMLVFAYGGRYLSARLLGLRAQGELLQRIAGAAVAASALAILLGWDVTVQLWLAPLLPTPTL</sequence>
<comment type="subcellular location">
    <subcellularLocation>
        <location evidence="1">Membrane</location>
        <topology evidence="1">Multi-pass membrane protein</topology>
    </subcellularLocation>
</comment>
<feature type="transmembrane region" description="Helical" evidence="6">
    <location>
        <begin position="6"/>
        <end position="30"/>
    </location>
</feature>